<gene>
    <name evidence="1" type="ORF">EJ03DRAFT_182767</name>
</gene>
<evidence type="ECO:0000313" key="1">
    <source>
        <dbReference type="EMBL" id="KAF2766291.1"/>
    </source>
</evidence>
<protein>
    <submittedName>
        <fullName evidence="1">Uncharacterized protein</fullName>
    </submittedName>
</protein>
<accession>A0A6G1L045</accession>
<name>A0A6G1L045_9PEZI</name>
<dbReference type="EMBL" id="ML995874">
    <property type="protein sequence ID" value="KAF2766291.1"/>
    <property type="molecule type" value="Genomic_DNA"/>
</dbReference>
<dbReference type="AlphaFoldDB" id="A0A6G1L045"/>
<keyword evidence="2" id="KW-1185">Reference proteome</keyword>
<sequence length="277" mass="29810">MCRSRKAPSPFGRAAHVDCVSPPTTGSADCSDCRDNSTSRAGLLHVSIPPTLTRCVATEALTTGAEPCITPIEAFQSLRLISFLQNTSSCTTKPVCSSNTSMSIQTEAGAVSSCQNRRCIAFAVSSCSTICGRLLLTSSEQTTMSPCGRQHAHISQKTKSTLTSKRRKSKRRAGVGRYFLSASYCLGGLYDLYSGYACTNSAGKEEAAAPMTDSKRPSKRLIRLLQGCSCHSRRRTTSLPIQASQTPRFPLRWIVSRESDAHDASKNYPLAMSSSSS</sequence>
<evidence type="ECO:0000313" key="2">
    <source>
        <dbReference type="Proteomes" id="UP000799436"/>
    </source>
</evidence>
<dbReference type="Proteomes" id="UP000799436">
    <property type="component" value="Unassembled WGS sequence"/>
</dbReference>
<organism evidence="1 2">
    <name type="scientific">Teratosphaeria nubilosa</name>
    <dbReference type="NCBI Taxonomy" id="161662"/>
    <lineage>
        <taxon>Eukaryota</taxon>
        <taxon>Fungi</taxon>
        <taxon>Dikarya</taxon>
        <taxon>Ascomycota</taxon>
        <taxon>Pezizomycotina</taxon>
        <taxon>Dothideomycetes</taxon>
        <taxon>Dothideomycetidae</taxon>
        <taxon>Mycosphaerellales</taxon>
        <taxon>Teratosphaeriaceae</taxon>
        <taxon>Teratosphaeria</taxon>
    </lineage>
</organism>
<proteinExistence type="predicted"/>
<reference evidence="1" key="1">
    <citation type="journal article" date="2020" name="Stud. Mycol.">
        <title>101 Dothideomycetes genomes: a test case for predicting lifestyles and emergence of pathogens.</title>
        <authorList>
            <person name="Haridas S."/>
            <person name="Albert R."/>
            <person name="Binder M."/>
            <person name="Bloem J."/>
            <person name="Labutti K."/>
            <person name="Salamov A."/>
            <person name="Andreopoulos B."/>
            <person name="Baker S."/>
            <person name="Barry K."/>
            <person name="Bills G."/>
            <person name="Bluhm B."/>
            <person name="Cannon C."/>
            <person name="Castanera R."/>
            <person name="Culley D."/>
            <person name="Daum C."/>
            <person name="Ezra D."/>
            <person name="Gonzalez J."/>
            <person name="Henrissat B."/>
            <person name="Kuo A."/>
            <person name="Liang C."/>
            <person name="Lipzen A."/>
            <person name="Lutzoni F."/>
            <person name="Magnuson J."/>
            <person name="Mondo S."/>
            <person name="Nolan M."/>
            <person name="Ohm R."/>
            <person name="Pangilinan J."/>
            <person name="Park H.-J."/>
            <person name="Ramirez L."/>
            <person name="Alfaro M."/>
            <person name="Sun H."/>
            <person name="Tritt A."/>
            <person name="Yoshinaga Y."/>
            <person name="Zwiers L.-H."/>
            <person name="Turgeon B."/>
            <person name="Goodwin S."/>
            <person name="Spatafora J."/>
            <person name="Crous P."/>
            <person name="Grigoriev I."/>
        </authorList>
    </citation>
    <scope>NUCLEOTIDE SEQUENCE</scope>
    <source>
        <strain evidence="1">CBS 116005</strain>
    </source>
</reference>